<organism evidence="4 5">
    <name type="scientific">Mycena chlorophos</name>
    <name type="common">Agaric fungus</name>
    <name type="synonym">Agaricus chlorophos</name>
    <dbReference type="NCBI Taxonomy" id="658473"/>
    <lineage>
        <taxon>Eukaryota</taxon>
        <taxon>Fungi</taxon>
        <taxon>Dikarya</taxon>
        <taxon>Basidiomycota</taxon>
        <taxon>Agaricomycotina</taxon>
        <taxon>Agaricomycetes</taxon>
        <taxon>Agaricomycetidae</taxon>
        <taxon>Agaricales</taxon>
        <taxon>Marasmiineae</taxon>
        <taxon>Mycenaceae</taxon>
        <taxon>Mycena</taxon>
    </lineage>
</organism>
<evidence type="ECO:0000256" key="1">
    <source>
        <dbReference type="ARBA" id="ARBA00001974"/>
    </source>
</evidence>
<protein>
    <recommendedName>
        <fullName evidence="3">Glucose-methanol-choline oxidoreductase N-terminal domain-containing protein</fullName>
    </recommendedName>
</protein>
<dbReference type="SUPFAM" id="SSF51905">
    <property type="entry name" value="FAD/NAD(P)-binding domain"/>
    <property type="match status" value="1"/>
</dbReference>
<evidence type="ECO:0000313" key="4">
    <source>
        <dbReference type="EMBL" id="GAT58258.1"/>
    </source>
</evidence>
<dbReference type="Pfam" id="PF05199">
    <property type="entry name" value="GMC_oxred_C"/>
    <property type="match status" value="1"/>
</dbReference>
<dbReference type="PIRSF" id="PIRSF000137">
    <property type="entry name" value="Alcohol_oxidase"/>
    <property type="match status" value="1"/>
</dbReference>
<evidence type="ECO:0000313" key="5">
    <source>
        <dbReference type="Proteomes" id="UP000815677"/>
    </source>
</evidence>
<dbReference type="InterPro" id="IPR036188">
    <property type="entry name" value="FAD/NAD-bd_sf"/>
</dbReference>
<dbReference type="PANTHER" id="PTHR11552">
    <property type="entry name" value="GLUCOSE-METHANOL-CHOLINE GMC OXIDOREDUCTASE"/>
    <property type="match status" value="1"/>
</dbReference>
<dbReference type="Gene3D" id="3.30.560.10">
    <property type="entry name" value="Glucose Oxidase, domain 3"/>
    <property type="match status" value="2"/>
</dbReference>
<sequence length="631" mass="68207">MADADVIFAGGGTTACVVAGRLAAADPSLKILIIEAGKHSQDVKTHVQPARFLANLKSGGDSFTFHVAQPSNALDGRQCIVPAGKVVGGGSCVNFMMYTRCSESDMDAWEKLGNPGWGSKDLIPLANKAETCNLANHGTSGPIQITAVSKTDDMQLGVTKQFLAVAAARDPERGMVPDANDFSPSSVNKYSVRGFRFGPDTKAKQGYSRGLGAPTPCSLVPSLNRRRYVDPQTGKRSDTAHHYIYNQSHNKNIQVLTQCRVKRVIFDGDRAVGVEYISHHPDVEDQQATVTVKATKLVVLSSGAFGSPAILERSGIGAKNILAAHGIPQLVDLPGVGENYNDHNLLMTPYHAPADEITMSELFHGSEDALKLHEDRWLQDGQGLMAHNGIEAAIKIRPNAKDLELLGAQFHRRWESFFKSKPDKPIMCFGPMAGYTGGNPEARGHEHFGMVYYVQYPASIGRVHIQSIDSYAPLAFEPGYLEEPEDVALLRWSYKWTREVARRMESYRGEFAADHPQFPPSSAASCKIADGPVPISASELEYTSEDDAAIDKFHKARVGTAWHSLGTCAMKPRADGGVVDSLLSVYGVKGLKITDLSIVPTNVSTNTYSTALMIGEKAALIIAEELGISGV</sequence>
<dbReference type="SUPFAM" id="SSF54373">
    <property type="entry name" value="FAD-linked reductases, C-terminal domain"/>
    <property type="match status" value="1"/>
</dbReference>
<comment type="cofactor">
    <cofactor evidence="1">
        <name>FAD</name>
        <dbReference type="ChEBI" id="CHEBI:57692"/>
    </cofactor>
</comment>
<dbReference type="PROSITE" id="PS00624">
    <property type="entry name" value="GMC_OXRED_2"/>
    <property type="match status" value="1"/>
</dbReference>
<evidence type="ECO:0000256" key="2">
    <source>
        <dbReference type="ARBA" id="ARBA00010790"/>
    </source>
</evidence>
<dbReference type="InterPro" id="IPR012132">
    <property type="entry name" value="GMC_OxRdtase"/>
</dbReference>
<comment type="similarity">
    <text evidence="2">Belongs to the GMC oxidoreductase family.</text>
</comment>
<gene>
    <name evidence="4" type="ORF">MCHLO_14707</name>
</gene>
<accession>A0ABQ0M4H1</accession>
<dbReference type="Proteomes" id="UP000815677">
    <property type="component" value="Unassembled WGS sequence"/>
</dbReference>
<dbReference type="InterPro" id="IPR000172">
    <property type="entry name" value="GMC_OxRdtase_N"/>
</dbReference>
<feature type="domain" description="Glucose-methanol-choline oxidoreductase N-terminal" evidence="3">
    <location>
        <begin position="303"/>
        <end position="317"/>
    </location>
</feature>
<evidence type="ECO:0000259" key="3">
    <source>
        <dbReference type="PROSITE" id="PS00624"/>
    </source>
</evidence>
<name>A0ABQ0M4H1_MYCCL</name>
<dbReference type="Pfam" id="PF00732">
    <property type="entry name" value="GMC_oxred_N"/>
    <property type="match status" value="2"/>
</dbReference>
<dbReference type="EMBL" id="DF849604">
    <property type="protein sequence ID" value="GAT58258.1"/>
    <property type="molecule type" value="Genomic_DNA"/>
</dbReference>
<dbReference type="InterPro" id="IPR007867">
    <property type="entry name" value="GMC_OxRtase_C"/>
</dbReference>
<dbReference type="Gene3D" id="3.50.50.60">
    <property type="entry name" value="FAD/NAD(P)-binding domain"/>
    <property type="match status" value="2"/>
</dbReference>
<proteinExistence type="inferred from homology"/>
<reference evidence="4" key="1">
    <citation type="submission" date="2014-09" db="EMBL/GenBank/DDBJ databases">
        <title>Genome sequence of the luminous mushroom Mycena chlorophos for searching fungal bioluminescence genes.</title>
        <authorList>
            <person name="Tanaka Y."/>
            <person name="Kasuga D."/>
            <person name="Oba Y."/>
            <person name="Hase S."/>
            <person name="Sato K."/>
            <person name="Oba Y."/>
            <person name="Sakakibara Y."/>
        </authorList>
    </citation>
    <scope>NUCLEOTIDE SEQUENCE</scope>
</reference>
<dbReference type="PANTHER" id="PTHR11552:SF78">
    <property type="entry name" value="GLUCOSE-METHANOL-CHOLINE OXIDOREDUCTASE N-TERMINAL DOMAIN-CONTAINING PROTEIN"/>
    <property type="match status" value="1"/>
</dbReference>
<keyword evidence="5" id="KW-1185">Reference proteome</keyword>